<gene>
    <name evidence="1" type="ORF">PAAG_11977</name>
</gene>
<dbReference type="VEuPathDB" id="FungiDB:PAAG_11977"/>
<organism evidence="1 2">
    <name type="scientific">Paracoccidioides lutzii (strain ATCC MYA-826 / Pb01)</name>
    <name type="common">Paracoccidioides brasiliensis</name>
    <dbReference type="NCBI Taxonomy" id="502779"/>
    <lineage>
        <taxon>Eukaryota</taxon>
        <taxon>Fungi</taxon>
        <taxon>Dikarya</taxon>
        <taxon>Ascomycota</taxon>
        <taxon>Pezizomycotina</taxon>
        <taxon>Eurotiomycetes</taxon>
        <taxon>Eurotiomycetidae</taxon>
        <taxon>Onygenales</taxon>
        <taxon>Ajellomycetaceae</taxon>
        <taxon>Paracoccidioides</taxon>
    </lineage>
</organism>
<sequence>MRSAVKFGNLVMTGGDICSESGGDESGLEEACRKSAVTMAVFSSRVELHASLVTRGEPSYGESRADEVLGAELVEMEVGSAQSWHPLVGSLFSILLSSDGNKSTGDQESTDGHRSATELSPLNAIICNHQGASLTVTLPTFRVRPRNTLHVDCPAISFRRSNERRTLPIIYLGIKR</sequence>
<evidence type="ECO:0000313" key="2">
    <source>
        <dbReference type="Proteomes" id="UP000002059"/>
    </source>
</evidence>
<dbReference type="AlphaFoldDB" id="A0A0A2V0H7"/>
<dbReference type="Proteomes" id="UP000002059">
    <property type="component" value="Partially assembled WGS sequence"/>
</dbReference>
<evidence type="ECO:0000313" key="1">
    <source>
        <dbReference type="EMBL" id="KGQ01301.1"/>
    </source>
</evidence>
<dbReference type="EMBL" id="KN294004">
    <property type="protein sequence ID" value="KGQ01301.1"/>
    <property type="molecule type" value="Genomic_DNA"/>
</dbReference>
<dbReference type="RefSeq" id="XP_015702837.1">
    <property type="nucleotide sequence ID" value="XM_015847534.1"/>
</dbReference>
<dbReference type="OrthoDB" id="10531814at2759"/>
<accession>A0A0A2V0H7</accession>
<protein>
    <submittedName>
        <fullName evidence="1">Uncharacterized protein</fullName>
    </submittedName>
</protein>
<name>A0A0A2V0H7_PARBA</name>
<reference evidence="1 2" key="1">
    <citation type="journal article" date="2011" name="PLoS Genet.">
        <title>Comparative genomic analysis of human fungal pathogens causing paracoccidioidomycosis.</title>
        <authorList>
            <person name="Desjardins C.A."/>
            <person name="Champion M.D."/>
            <person name="Holder J.W."/>
            <person name="Muszewska A."/>
            <person name="Goldberg J."/>
            <person name="Bailao A.M."/>
            <person name="Brigido M.M."/>
            <person name="Ferreira M.E."/>
            <person name="Garcia A.M."/>
            <person name="Grynberg M."/>
            <person name="Gujja S."/>
            <person name="Heiman D.I."/>
            <person name="Henn M.R."/>
            <person name="Kodira C.D."/>
            <person name="Leon-Narvaez H."/>
            <person name="Longo L.V."/>
            <person name="Ma L.J."/>
            <person name="Malavazi I."/>
            <person name="Matsuo A.L."/>
            <person name="Morais F.V."/>
            <person name="Pereira M."/>
            <person name="Rodriguez-Brito S."/>
            <person name="Sakthikumar S."/>
            <person name="Salem-Izacc S.M."/>
            <person name="Sykes S.M."/>
            <person name="Teixeira M.M."/>
            <person name="Vallejo M.C."/>
            <person name="Walter M.E."/>
            <person name="Yandava C."/>
            <person name="Young S."/>
            <person name="Zeng Q."/>
            <person name="Zucker J."/>
            <person name="Felipe M.S."/>
            <person name="Goldman G.H."/>
            <person name="Haas B.J."/>
            <person name="McEwen J.G."/>
            <person name="Nino-Vega G."/>
            <person name="Puccia R."/>
            <person name="San-Blas G."/>
            <person name="Soares C.M."/>
            <person name="Birren B.W."/>
            <person name="Cuomo C.A."/>
        </authorList>
    </citation>
    <scope>NUCLEOTIDE SEQUENCE [LARGE SCALE GENOMIC DNA]</scope>
    <source>
        <strain evidence="2">ATCC MYA-826 / Pb01</strain>
    </source>
</reference>
<dbReference type="GeneID" id="26970787"/>
<dbReference type="KEGG" id="pbl:PAAG_11977"/>
<dbReference type="HOGENOM" id="CLU_1525646_0_0_1"/>
<keyword evidence="2" id="KW-1185">Reference proteome</keyword>
<proteinExistence type="predicted"/>